<reference evidence="4 5" key="1">
    <citation type="submission" date="2019-07" db="EMBL/GenBank/DDBJ databases">
        <title>Draft genome for Aliikangiella sp. M105.</title>
        <authorList>
            <person name="Wang G."/>
        </authorList>
    </citation>
    <scope>NUCLEOTIDE SEQUENCE [LARGE SCALE GENOMIC DNA]</scope>
    <source>
        <strain evidence="4 5">M105</strain>
    </source>
</reference>
<name>A0A545UCQ4_9GAMM</name>
<dbReference type="InterPro" id="IPR036188">
    <property type="entry name" value="FAD/NAD-bd_sf"/>
</dbReference>
<dbReference type="SUPFAM" id="SSF51905">
    <property type="entry name" value="FAD/NAD(P)-binding domain"/>
    <property type="match status" value="1"/>
</dbReference>
<dbReference type="Pfam" id="PF01494">
    <property type="entry name" value="FAD_binding_3"/>
    <property type="match status" value="1"/>
</dbReference>
<organism evidence="4 5">
    <name type="scientific">Aliikangiella coralliicola</name>
    <dbReference type="NCBI Taxonomy" id="2592383"/>
    <lineage>
        <taxon>Bacteria</taxon>
        <taxon>Pseudomonadati</taxon>
        <taxon>Pseudomonadota</taxon>
        <taxon>Gammaproteobacteria</taxon>
        <taxon>Oceanospirillales</taxon>
        <taxon>Pleioneaceae</taxon>
        <taxon>Aliikangiella</taxon>
    </lineage>
</organism>
<dbReference type="PRINTS" id="PR00420">
    <property type="entry name" value="RNGMNOXGNASE"/>
</dbReference>
<comment type="caution">
    <text evidence="4">The sequence shown here is derived from an EMBL/GenBank/DDBJ whole genome shotgun (WGS) entry which is preliminary data.</text>
</comment>
<dbReference type="AlphaFoldDB" id="A0A545UCQ4"/>
<dbReference type="GO" id="GO:0004497">
    <property type="term" value="F:monooxygenase activity"/>
    <property type="evidence" value="ECO:0007669"/>
    <property type="project" value="UniProtKB-KW"/>
</dbReference>
<sequence>MKIGILGGGVAGLSTAIALKQQGFEVEVFERRKSTTQIGAGIVCWPNASFVLEQLGLLDEIESVAGIPTQMIRYSSEGDQLGSLDINELNQLMAYKSYSILRKDLMEVLTSSALKSGVTIRYNHKVRSIKTGANQKANVIFDNGQQIRPDLIIGADGRMQSIARQYVNQDNKPVFQNFVNWIGVFESQEALFPSLSIKDYWGVGSRFGVVPVSATKAYWAGGLACDSIGEKNPETYSDELLSLFHQWPEPITKIINGTPQHQINKIYVHDHHPIKAWHKNNVIVIGDAAHSPLPTSGQGACQALEDSYQLAKIFREYKLLQNTDKVPQFFEHFTELRMSKTTGITLAGRQLANSIFNTDPEFCIQRNLASKKVDYRATILGMAKGWSDALPLNV</sequence>
<protein>
    <submittedName>
        <fullName evidence="4">Flavoprotein monooxygenase acting on aromatic compound</fullName>
    </submittedName>
</protein>
<gene>
    <name evidence="4" type="ORF">FLL46_12415</name>
</gene>
<dbReference type="Proteomes" id="UP000315439">
    <property type="component" value="Unassembled WGS sequence"/>
</dbReference>
<feature type="domain" description="FAD-binding" evidence="3">
    <location>
        <begin position="3"/>
        <end position="314"/>
    </location>
</feature>
<keyword evidence="5" id="KW-1185">Reference proteome</keyword>
<dbReference type="RefSeq" id="WP_142893842.1">
    <property type="nucleotide sequence ID" value="NZ_ML660164.1"/>
</dbReference>
<evidence type="ECO:0000256" key="1">
    <source>
        <dbReference type="ARBA" id="ARBA00023002"/>
    </source>
</evidence>
<proteinExistence type="predicted"/>
<dbReference type="OrthoDB" id="9782160at2"/>
<keyword evidence="1" id="KW-0560">Oxidoreductase</keyword>
<evidence type="ECO:0000256" key="2">
    <source>
        <dbReference type="ARBA" id="ARBA00023033"/>
    </source>
</evidence>
<dbReference type="Gene3D" id="3.50.50.60">
    <property type="entry name" value="FAD/NAD(P)-binding domain"/>
    <property type="match status" value="1"/>
</dbReference>
<evidence type="ECO:0000313" key="4">
    <source>
        <dbReference type="EMBL" id="TQV87251.1"/>
    </source>
</evidence>
<evidence type="ECO:0000313" key="5">
    <source>
        <dbReference type="Proteomes" id="UP000315439"/>
    </source>
</evidence>
<accession>A0A545UCQ4</accession>
<dbReference type="PANTHER" id="PTHR13789">
    <property type="entry name" value="MONOOXYGENASE"/>
    <property type="match status" value="1"/>
</dbReference>
<dbReference type="GO" id="GO:0071949">
    <property type="term" value="F:FAD binding"/>
    <property type="evidence" value="ECO:0007669"/>
    <property type="project" value="InterPro"/>
</dbReference>
<keyword evidence="2 4" id="KW-0503">Monooxygenase</keyword>
<dbReference type="PANTHER" id="PTHR13789:SF309">
    <property type="entry name" value="PUTATIVE (AFU_ORTHOLOGUE AFUA_6G14510)-RELATED"/>
    <property type="match status" value="1"/>
</dbReference>
<dbReference type="InterPro" id="IPR002938">
    <property type="entry name" value="FAD-bd"/>
</dbReference>
<evidence type="ECO:0000259" key="3">
    <source>
        <dbReference type="Pfam" id="PF01494"/>
    </source>
</evidence>
<dbReference type="EMBL" id="VIKS01000008">
    <property type="protein sequence ID" value="TQV87251.1"/>
    <property type="molecule type" value="Genomic_DNA"/>
</dbReference>
<dbReference type="InterPro" id="IPR050493">
    <property type="entry name" value="FAD-dep_Monooxygenase_BioMet"/>
</dbReference>